<keyword evidence="2" id="KW-1185">Reference proteome</keyword>
<protein>
    <submittedName>
        <fullName evidence="1">Uncharacterized protein</fullName>
    </submittedName>
</protein>
<comment type="caution">
    <text evidence="1">The sequence shown here is derived from an EMBL/GenBank/DDBJ whole genome shotgun (WGS) entry which is preliminary data.</text>
</comment>
<sequence>MDVNNRQLTQLLDKTDATFKRLLDNPGSAEHTLAYEEAKQELDFYLDNMRDSLKKKYKDF</sequence>
<dbReference type="STRING" id="1127673.GLIP_2416"/>
<organism evidence="1 2">
    <name type="scientific">Aliiglaciecola lipolytica E3</name>
    <dbReference type="NCBI Taxonomy" id="1127673"/>
    <lineage>
        <taxon>Bacteria</taxon>
        <taxon>Pseudomonadati</taxon>
        <taxon>Pseudomonadota</taxon>
        <taxon>Gammaproteobacteria</taxon>
        <taxon>Alteromonadales</taxon>
        <taxon>Alteromonadaceae</taxon>
        <taxon>Aliiglaciecola</taxon>
    </lineage>
</organism>
<dbReference type="Proteomes" id="UP000006334">
    <property type="component" value="Unassembled WGS sequence"/>
</dbReference>
<evidence type="ECO:0000313" key="1">
    <source>
        <dbReference type="EMBL" id="GAC15042.1"/>
    </source>
</evidence>
<evidence type="ECO:0000313" key="2">
    <source>
        <dbReference type="Proteomes" id="UP000006334"/>
    </source>
</evidence>
<proteinExistence type="predicted"/>
<accession>K6YA28</accession>
<dbReference type="OrthoDB" id="6335877at2"/>
<gene>
    <name evidence="1" type="ORF">GLIP_2416</name>
</gene>
<reference evidence="1 2" key="1">
    <citation type="journal article" date="2017" name="Antonie Van Leeuwenhoek">
        <title>Rhizobium rhizosphaerae sp. nov., a novel species isolated from rice rhizosphere.</title>
        <authorList>
            <person name="Zhao J.J."/>
            <person name="Zhang J."/>
            <person name="Zhang R.J."/>
            <person name="Zhang C.W."/>
            <person name="Yin H.Q."/>
            <person name="Zhang X.X."/>
        </authorList>
    </citation>
    <scope>NUCLEOTIDE SEQUENCE [LARGE SCALE GENOMIC DNA]</scope>
    <source>
        <strain evidence="1 2">E3</strain>
    </source>
</reference>
<dbReference type="AlphaFoldDB" id="K6YA28"/>
<name>K6YA28_9ALTE</name>
<dbReference type="EMBL" id="BAEN01000046">
    <property type="protein sequence ID" value="GAC15042.1"/>
    <property type="molecule type" value="Genomic_DNA"/>
</dbReference>
<dbReference type="RefSeq" id="WP_008844847.1">
    <property type="nucleotide sequence ID" value="NZ_BAEN01000046.1"/>
</dbReference>